<evidence type="ECO:0000259" key="7">
    <source>
        <dbReference type="Pfam" id="PF00326"/>
    </source>
</evidence>
<evidence type="ECO:0000313" key="10">
    <source>
        <dbReference type="Proteomes" id="UP000298337"/>
    </source>
</evidence>
<dbReference type="FunFam" id="3.40.50.1820:FF:000005">
    <property type="entry name" value="Prolyl endopeptidase"/>
    <property type="match status" value="1"/>
</dbReference>
<evidence type="ECO:0000256" key="4">
    <source>
        <dbReference type="ARBA" id="ARBA00022825"/>
    </source>
</evidence>
<evidence type="ECO:0000256" key="5">
    <source>
        <dbReference type="ARBA" id="ARBA00060121"/>
    </source>
</evidence>
<keyword evidence="4" id="KW-0720">Serine protease</keyword>
<feature type="domain" description="Peptidase S9 prolyl oligopeptidase catalytic" evidence="7">
    <location>
        <begin position="464"/>
        <end position="677"/>
    </location>
</feature>
<dbReference type="GO" id="GO:0006508">
    <property type="term" value="P:proteolysis"/>
    <property type="evidence" value="ECO:0007669"/>
    <property type="project" value="UniProtKB-KW"/>
</dbReference>
<evidence type="ECO:0000313" key="9">
    <source>
        <dbReference type="EMBL" id="TGE04186.1"/>
    </source>
</evidence>
<dbReference type="InterPro" id="IPR001375">
    <property type="entry name" value="Peptidase_S9_cat"/>
</dbReference>
<dbReference type="RefSeq" id="WP_135436628.1">
    <property type="nucleotide sequence ID" value="NZ_SRLA01000006.1"/>
</dbReference>
<accession>A0A4Z0P0W9</accession>
<dbReference type="Gene3D" id="3.40.50.1820">
    <property type="entry name" value="alpha/beta hydrolase"/>
    <property type="match status" value="1"/>
</dbReference>
<dbReference type="SUPFAM" id="SSF53474">
    <property type="entry name" value="alpha/beta-Hydrolases"/>
    <property type="match status" value="1"/>
</dbReference>
<feature type="domain" description="Peptidase S9A N-terminal" evidence="8">
    <location>
        <begin position="20"/>
        <end position="404"/>
    </location>
</feature>
<name>A0A4Z0P0W9_9BACT</name>
<proteinExistence type="inferred from homology"/>
<dbReference type="SUPFAM" id="SSF50993">
    <property type="entry name" value="Peptidase/esterase 'gauge' domain"/>
    <property type="match status" value="1"/>
</dbReference>
<evidence type="ECO:0000259" key="8">
    <source>
        <dbReference type="Pfam" id="PF02897"/>
    </source>
</evidence>
<dbReference type="OrthoDB" id="9801421at2"/>
<comment type="caution">
    <text evidence="9">The sequence shown here is derived from an EMBL/GenBank/DDBJ whole genome shotgun (WGS) entry which is preliminary data.</text>
</comment>
<dbReference type="Gene3D" id="2.130.10.120">
    <property type="entry name" value="Prolyl oligopeptidase, N-terminal domain"/>
    <property type="match status" value="1"/>
</dbReference>
<reference evidence="9 10" key="1">
    <citation type="submission" date="2019-04" db="EMBL/GenBank/DDBJ databases">
        <authorList>
            <person name="Feng G."/>
            <person name="Zhang J."/>
            <person name="Zhu H."/>
        </authorList>
    </citation>
    <scope>NUCLEOTIDE SEQUENCE [LARGE SCALE GENOMIC DNA]</scope>
    <source>
        <strain evidence="9 10">92R-1</strain>
    </source>
</reference>
<dbReference type="PANTHER" id="PTHR11757">
    <property type="entry name" value="PROTEASE FAMILY S9A OLIGOPEPTIDASE"/>
    <property type="match status" value="1"/>
</dbReference>
<keyword evidence="10" id="KW-1185">Reference proteome</keyword>
<dbReference type="PANTHER" id="PTHR11757:SF19">
    <property type="entry name" value="PROLYL ENDOPEPTIDASE-LIKE"/>
    <property type="match status" value="1"/>
</dbReference>
<evidence type="ECO:0000256" key="1">
    <source>
        <dbReference type="ARBA" id="ARBA00005228"/>
    </source>
</evidence>
<dbReference type="AlphaFoldDB" id="A0A4Z0P0W9"/>
<protein>
    <recommendedName>
        <fullName evidence="6">Proline-specific endopeptidase</fullName>
    </recommendedName>
</protein>
<dbReference type="Proteomes" id="UP000298337">
    <property type="component" value="Unassembled WGS sequence"/>
</dbReference>
<dbReference type="InterPro" id="IPR023302">
    <property type="entry name" value="Pept_S9A_N"/>
</dbReference>
<gene>
    <name evidence="9" type="ORF">EU556_23235</name>
</gene>
<dbReference type="Pfam" id="PF00326">
    <property type="entry name" value="Peptidase_S9"/>
    <property type="match status" value="1"/>
</dbReference>
<keyword evidence="2" id="KW-0645">Protease</keyword>
<sequence>MSTPPIAAPKPHQLVSPFGTRTDNYYWLNEPENPEVIEYLNAENAYFEQQMAPTKALQEQLFQEIKGRIKEQDESVPYRDNGYYYYTRYEEGGEYPIYCRKAGSLSAPEEVLLNANEMGRGESYFDIGDFEVSDDNQLLAYSTDTVSRRLYTLRFRNLQTGQLYPEEIPNTSGEAVWAADNQTVFYTKKDVETLLPYQVYRHTLGTDPAQDVLVYEELDNTFYTGVGRSKSREYIMLHMSSTMSSETRYLRADSPTEEPQVFLAREDDHLYEVAHFEDQFYILSNAGAPNFHLLKTPIADTAKTAWQVVIPHRSDVFLENMELFREYLVLGERKEGLLQLRVIRWQDQQEHYLNFGEPTYTAGISINPEFDTTVLRYGYTSLTTPHSTYDYDMTTRTKTLLKEQTVLGGFNKEDYVTERLYAPALDGTLIPISIVYKKGFRQDGQAPLLQYAYGSYGLSMDATFSVARLSLLNRGFAYAICHIRGGQELGRQWYEDGKKLKKINTFTDFTDCSRFLIEQQYTSPEKLFAMGGSAGGLLMGAVINLYPEYYKGVVAAVPFVDVVTTMLDETIPLTTGEYDEWGNPNQQEFYEYMLSYSPYDQVKAQAYPNLLVTTGLHDSQVQYFEPAKWVAKLRTLKTDNNLLLLHTDMEAGHGGASGRFKSIHDTARQFAFMLLLLGIED</sequence>
<evidence type="ECO:0000256" key="3">
    <source>
        <dbReference type="ARBA" id="ARBA00022801"/>
    </source>
</evidence>
<evidence type="ECO:0000256" key="6">
    <source>
        <dbReference type="ARBA" id="ARBA00081187"/>
    </source>
</evidence>
<keyword evidence="3" id="KW-0378">Hydrolase</keyword>
<organism evidence="9 10">
    <name type="scientific">Hymenobacter fodinae</name>
    <dbReference type="NCBI Taxonomy" id="2510796"/>
    <lineage>
        <taxon>Bacteria</taxon>
        <taxon>Pseudomonadati</taxon>
        <taxon>Bacteroidota</taxon>
        <taxon>Cytophagia</taxon>
        <taxon>Cytophagales</taxon>
        <taxon>Hymenobacteraceae</taxon>
        <taxon>Hymenobacter</taxon>
    </lineage>
</organism>
<evidence type="ECO:0000256" key="2">
    <source>
        <dbReference type="ARBA" id="ARBA00022670"/>
    </source>
</evidence>
<dbReference type="PRINTS" id="PR00862">
    <property type="entry name" value="PROLIGOPTASE"/>
</dbReference>
<comment type="function">
    <text evidence="5">Cleaves peptide bonds on the C-terminal side of prolyl residues within peptides that are up to approximately 30 amino acids long. Has an absolute requirement for an X-Pro bond in the trans configuration immediately preceding the Pro-Y scissible bond.</text>
</comment>
<dbReference type="EMBL" id="SRLA01000006">
    <property type="protein sequence ID" value="TGE04186.1"/>
    <property type="molecule type" value="Genomic_DNA"/>
</dbReference>
<dbReference type="InterPro" id="IPR029058">
    <property type="entry name" value="AB_hydrolase_fold"/>
</dbReference>
<comment type="similarity">
    <text evidence="1">Belongs to the peptidase S9A family.</text>
</comment>
<dbReference type="InterPro" id="IPR051543">
    <property type="entry name" value="Serine_Peptidase_S9A"/>
</dbReference>
<dbReference type="GO" id="GO:0004252">
    <property type="term" value="F:serine-type endopeptidase activity"/>
    <property type="evidence" value="ECO:0007669"/>
    <property type="project" value="InterPro"/>
</dbReference>
<dbReference type="Pfam" id="PF02897">
    <property type="entry name" value="Peptidase_S9_N"/>
    <property type="match status" value="1"/>
</dbReference>
<dbReference type="InterPro" id="IPR002470">
    <property type="entry name" value="Peptidase_S9A"/>
</dbReference>